<dbReference type="EMBL" id="LCBX01000029">
    <property type="protein sequence ID" value="KKS20329.1"/>
    <property type="molecule type" value="Genomic_DNA"/>
</dbReference>
<evidence type="ECO:0000313" key="1">
    <source>
        <dbReference type="EMBL" id="KKS20329.1"/>
    </source>
</evidence>
<protein>
    <submittedName>
        <fullName evidence="1">Uncharacterized protein</fullName>
    </submittedName>
</protein>
<sequence>MKIKDFVMPLPGVIVITVHEPLDQEMGSLLERHTCCLYARIRPLSVVTRTDFWVLLLTRLFSYQD</sequence>
<proteinExistence type="predicted"/>
<organism evidence="1 2">
    <name type="scientific">candidate division WWE3 bacterium GW2011_GWC1_41_7</name>
    <dbReference type="NCBI Taxonomy" id="1619119"/>
    <lineage>
        <taxon>Bacteria</taxon>
        <taxon>Katanobacteria</taxon>
    </lineage>
</organism>
<gene>
    <name evidence="1" type="ORF">UU77_C0029G0010</name>
</gene>
<reference evidence="1 2" key="1">
    <citation type="journal article" date="2015" name="Nature">
        <title>rRNA introns, odd ribosomes, and small enigmatic genomes across a large radiation of phyla.</title>
        <authorList>
            <person name="Brown C.T."/>
            <person name="Hug L.A."/>
            <person name="Thomas B.C."/>
            <person name="Sharon I."/>
            <person name="Castelle C.J."/>
            <person name="Singh A."/>
            <person name="Wilkins M.J."/>
            <person name="Williams K.H."/>
            <person name="Banfield J.F."/>
        </authorList>
    </citation>
    <scope>NUCLEOTIDE SEQUENCE [LARGE SCALE GENOMIC DNA]</scope>
</reference>
<dbReference type="Proteomes" id="UP000034507">
    <property type="component" value="Unassembled WGS sequence"/>
</dbReference>
<comment type="caution">
    <text evidence="1">The sequence shown here is derived from an EMBL/GenBank/DDBJ whole genome shotgun (WGS) entry which is preliminary data.</text>
</comment>
<dbReference type="AlphaFoldDB" id="A0A0G0X5J1"/>
<name>A0A0G0X5J1_UNCKA</name>
<evidence type="ECO:0000313" key="2">
    <source>
        <dbReference type="Proteomes" id="UP000034507"/>
    </source>
</evidence>
<accession>A0A0G0X5J1</accession>